<evidence type="ECO:0000256" key="6">
    <source>
        <dbReference type="SAM" id="MobiDB-lite"/>
    </source>
</evidence>
<dbReference type="Gene3D" id="1.10.10.540">
    <property type="entry name" value="XPC-binding domain"/>
    <property type="match status" value="1"/>
</dbReference>
<name>A0A0H2RS25_9AGAM</name>
<dbReference type="GO" id="GO:0005654">
    <property type="term" value="C:nucleoplasm"/>
    <property type="evidence" value="ECO:0007669"/>
    <property type="project" value="TreeGrafter"/>
</dbReference>
<dbReference type="InterPro" id="IPR015940">
    <property type="entry name" value="UBA"/>
</dbReference>
<dbReference type="GO" id="GO:0003684">
    <property type="term" value="F:damaged DNA binding"/>
    <property type="evidence" value="ECO:0007669"/>
    <property type="project" value="UniProtKB-UniRule"/>
</dbReference>
<proteinExistence type="inferred from homology"/>
<feature type="compositionally biased region" description="Low complexity" evidence="6">
    <location>
        <begin position="76"/>
        <end position="91"/>
    </location>
</feature>
<keyword evidence="10" id="KW-1185">Reference proteome</keyword>
<dbReference type="AlphaFoldDB" id="A0A0H2RS25"/>
<dbReference type="InterPro" id="IPR000626">
    <property type="entry name" value="Ubiquitin-like_dom"/>
</dbReference>
<dbReference type="PANTHER" id="PTHR10621">
    <property type="entry name" value="UV EXCISION REPAIR PROTEIN RAD23"/>
    <property type="match status" value="1"/>
</dbReference>
<keyword evidence="2 5" id="KW-0227">DNA damage</keyword>
<comment type="subcellular location">
    <subcellularLocation>
        <location evidence="5">Nucleus</location>
    </subcellularLocation>
    <subcellularLocation>
        <location evidence="5">Cytoplasm</location>
    </subcellularLocation>
</comment>
<evidence type="ECO:0000256" key="5">
    <source>
        <dbReference type="RuleBase" id="RU367049"/>
    </source>
</evidence>
<dbReference type="InterPro" id="IPR029071">
    <property type="entry name" value="Ubiquitin-like_domsf"/>
</dbReference>
<feature type="domain" description="Ubiquitin-like" evidence="8">
    <location>
        <begin position="1"/>
        <end position="76"/>
    </location>
</feature>
<feature type="domain" description="UBA" evidence="7">
    <location>
        <begin position="335"/>
        <end position="376"/>
    </location>
</feature>
<dbReference type="SUPFAM" id="SSF101238">
    <property type="entry name" value="XPC-binding domain"/>
    <property type="match status" value="1"/>
</dbReference>
<dbReference type="FunCoup" id="A0A0H2RS25">
    <property type="interactions" value="595"/>
</dbReference>
<feature type="compositionally biased region" description="Pro residues" evidence="6">
    <location>
        <begin position="92"/>
        <end position="112"/>
    </location>
</feature>
<dbReference type="GO" id="GO:0006289">
    <property type="term" value="P:nucleotide-excision repair"/>
    <property type="evidence" value="ECO:0007669"/>
    <property type="project" value="UniProtKB-UniRule"/>
</dbReference>
<dbReference type="EMBL" id="KQ085981">
    <property type="protein sequence ID" value="KLO12268.1"/>
    <property type="molecule type" value="Genomic_DNA"/>
</dbReference>
<dbReference type="GO" id="GO:0070628">
    <property type="term" value="F:proteasome binding"/>
    <property type="evidence" value="ECO:0007669"/>
    <property type="project" value="TreeGrafter"/>
</dbReference>
<dbReference type="CDD" id="cd14281">
    <property type="entry name" value="UBA2_Rad23_like"/>
    <property type="match status" value="1"/>
</dbReference>
<dbReference type="InterPro" id="IPR015360">
    <property type="entry name" value="XPC-bd"/>
</dbReference>
<evidence type="ECO:0000259" key="8">
    <source>
        <dbReference type="PROSITE" id="PS50053"/>
    </source>
</evidence>
<dbReference type="NCBIfam" id="TIGR00601">
    <property type="entry name" value="rad23"/>
    <property type="match status" value="1"/>
</dbReference>
<dbReference type="Gene3D" id="3.10.20.90">
    <property type="entry name" value="Phosphatidylinositol 3-kinase Catalytic Subunit, Chain A, domain 1"/>
    <property type="match status" value="1"/>
</dbReference>
<dbReference type="InterPro" id="IPR036353">
    <property type="entry name" value="XPC-bd_sf"/>
</dbReference>
<dbReference type="FunFam" id="1.10.8.10:FF:000002">
    <property type="entry name" value="UV excision repair protein RAD23 homolog"/>
    <property type="match status" value="1"/>
</dbReference>
<evidence type="ECO:0000313" key="10">
    <source>
        <dbReference type="Proteomes" id="UP000053477"/>
    </source>
</evidence>
<feature type="domain" description="UBA" evidence="7">
    <location>
        <begin position="142"/>
        <end position="182"/>
    </location>
</feature>
<dbReference type="Pfam" id="PF09280">
    <property type="entry name" value="XPC-binding"/>
    <property type="match status" value="1"/>
</dbReference>
<reference evidence="9 10" key="1">
    <citation type="submission" date="2015-04" db="EMBL/GenBank/DDBJ databases">
        <title>Complete genome sequence of Schizopora paradoxa KUC8140, a cosmopolitan wood degrader in East Asia.</title>
        <authorList>
            <consortium name="DOE Joint Genome Institute"/>
            <person name="Min B."/>
            <person name="Park H."/>
            <person name="Jang Y."/>
            <person name="Kim J.-J."/>
            <person name="Kim K.H."/>
            <person name="Pangilinan J."/>
            <person name="Lipzen A."/>
            <person name="Riley R."/>
            <person name="Grigoriev I.V."/>
            <person name="Spatafora J.W."/>
            <person name="Choi I.-G."/>
        </authorList>
    </citation>
    <scope>NUCLEOTIDE SEQUENCE [LARGE SCALE GENOMIC DNA]</scope>
    <source>
        <strain evidence="9 10">KUC8140</strain>
    </source>
</reference>
<dbReference type="Gene3D" id="1.10.8.10">
    <property type="entry name" value="DNA helicase RuvA subunit, C-terminal domain"/>
    <property type="match status" value="2"/>
</dbReference>
<keyword evidence="5" id="KW-0963">Cytoplasm</keyword>
<feature type="region of interest" description="Disordered" evidence="6">
    <location>
        <begin position="76"/>
        <end position="139"/>
    </location>
</feature>
<dbReference type="SMART" id="SM00165">
    <property type="entry name" value="UBA"/>
    <property type="match status" value="2"/>
</dbReference>
<evidence type="ECO:0000256" key="3">
    <source>
        <dbReference type="ARBA" id="ARBA00023204"/>
    </source>
</evidence>
<dbReference type="FunFam" id="3.10.20.90:FF:000254">
    <property type="entry name" value="UV excision repair protein Rad23"/>
    <property type="match status" value="1"/>
</dbReference>
<dbReference type="PRINTS" id="PR01839">
    <property type="entry name" value="RAD23PROTEIN"/>
</dbReference>
<dbReference type="Pfam" id="PF00627">
    <property type="entry name" value="UBA"/>
    <property type="match status" value="2"/>
</dbReference>
<dbReference type="InterPro" id="IPR009060">
    <property type="entry name" value="UBA-like_sf"/>
</dbReference>
<feature type="region of interest" description="Disordered" evidence="6">
    <location>
        <begin position="192"/>
        <end position="220"/>
    </location>
</feature>
<dbReference type="Pfam" id="PF00240">
    <property type="entry name" value="ubiquitin"/>
    <property type="match status" value="1"/>
</dbReference>
<dbReference type="PROSITE" id="PS50030">
    <property type="entry name" value="UBA"/>
    <property type="match status" value="2"/>
</dbReference>
<organism evidence="9 10">
    <name type="scientific">Schizopora paradoxa</name>
    <dbReference type="NCBI Taxonomy" id="27342"/>
    <lineage>
        <taxon>Eukaryota</taxon>
        <taxon>Fungi</taxon>
        <taxon>Dikarya</taxon>
        <taxon>Basidiomycota</taxon>
        <taxon>Agaricomycotina</taxon>
        <taxon>Agaricomycetes</taxon>
        <taxon>Hymenochaetales</taxon>
        <taxon>Schizoporaceae</taxon>
        <taxon>Schizopora</taxon>
    </lineage>
</organism>
<dbReference type="CDD" id="cd01805">
    <property type="entry name" value="Ubl_Rad23"/>
    <property type="match status" value="1"/>
</dbReference>
<dbReference type="SUPFAM" id="SSF54236">
    <property type="entry name" value="Ubiquitin-like"/>
    <property type="match status" value="1"/>
</dbReference>
<keyword evidence="4 5" id="KW-0539">Nucleus</keyword>
<evidence type="ECO:0000259" key="7">
    <source>
        <dbReference type="PROSITE" id="PS50030"/>
    </source>
</evidence>
<protein>
    <recommendedName>
        <fullName evidence="5">UV excision repair protein RAD23</fullName>
    </recommendedName>
</protein>
<dbReference type="GO" id="GO:0043161">
    <property type="term" value="P:proteasome-mediated ubiquitin-dependent protein catabolic process"/>
    <property type="evidence" value="ECO:0007669"/>
    <property type="project" value="UniProtKB-UniRule"/>
</dbReference>
<keyword evidence="3 5" id="KW-0234">DNA repair</keyword>
<dbReference type="SUPFAM" id="SSF46934">
    <property type="entry name" value="UBA-like"/>
    <property type="match status" value="2"/>
</dbReference>
<comment type="function">
    <text evidence="5">Multiubiquitin chain receptor involved in modulation of proteasomal degradation. Involved in nucleotide excision repair.</text>
</comment>
<evidence type="ECO:0000256" key="4">
    <source>
        <dbReference type="ARBA" id="ARBA00023242"/>
    </source>
</evidence>
<dbReference type="GO" id="GO:0043130">
    <property type="term" value="F:ubiquitin binding"/>
    <property type="evidence" value="ECO:0007669"/>
    <property type="project" value="UniProtKB-UniRule"/>
</dbReference>
<evidence type="ECO:0000313" key="9">
    <source>
        <dbReference type="EMBL" id="KLO12268.1"/>
    </source>
</evidence>
<dbReference type="GO" id="GO:0005829">
    <property type="term" value="C:cytosol"/>
    <property type="evidence" value="ECO:0007669"/>
    <property type="project" value="TreeGrafter"/>
</dbReference>
<gene>
    <name evidence="9" type="ORF">SCHPADRAFT_972589</name>
</gene>
<dbReference type="SMART" id="SM00213">
    <property type="entry name" value="UBQ"/>
    <property type="match status" value="1"/>
</dbReference>
<dbReference type="InterPro" id="IPR004806">
    <property type="entry name" value="Rad23"/>
</dbReference>
<dbReference type="Proteomes" id="UP000053477">
    <property type="component" value="Unassembled WGS sequence"/>
</dbReference>
<dbReference type="GO" id="GO:0031593">
    <property type="term" value="F:polyubiquitin modification-dependent protein binding"/>
    <property type="evidence" value="ECO:0007669"/>
    <property type="project" value="UniProtKB-UniRule"/>
</dbReference>
<feature type="compositionally biased region" description="Low complexity" evidence="6">
    <location>
        <begin position="113"/>
        <end position="128"/>
    </location>
</feature>
<dbReference type="FunFam" id="1.10.8.10:FF:000003">
    <property type="entry name" value="UV excision repair protein RAD23 homolog"/>
    <property type="match status" value="1"/>
</dbReference>
<dbReference type="STRING" id="27342.A0A0H2RS25"/>
<dbReference type="PANTHER" id="PTHR10621:SF0">
    <property type="entry name" value="UV EXCISION REPAIR PROTEIN RAD23"/>
    <property type="match status" value="1"/>
</dbReference>
<evidence type="ECO:0000256" key="2">
    <source>
        <dbReference type="ARBA" id="ARBA00022763"/>
    </source>
</evidence>
<dbReference type="InParanoid" id="A0A0H2RS25"/>
<dbReference type="OrthoDB" id="419317at2759"/>
<accession>A0A0H2RS25</accession>
<feature type="compositionally biased region" description="Low complexity" evidence="6">
    <location>
        <begin position="198"/>
        <end position="220"/>
    </location>
</feature>
<sequence length="382" mass="39487">MKVTIRTLQQKTFFIDAEPSETVADLKSKIASNQGHAVDTQKLIYSGKVLSDDTTVEKLNLEDKKFIVLMTSKPKATPAASSSSTSAAKAPEPTPAAAPAPVPAAEPTPAPAAPAATPAAQAAATPAADRPFGSTSSFLQGPELQQTIQNMVEMGFERAQVMRALRASFNNPDRAVEYLMTGIPEHLLAETAPPPAQPAAAAPAAVPAAATPAAPAPATTNAPQNLFQLAHQQHQQQAPQHGVPGIGIPGLGGLGAAGAGAGAGGDRMAGLREMLAQNPAAMQPMIQQLAAANPQLAEQLANNPEALMQILNQIDGEGGFEGDEGGIPQGAIPIEAEDRPAIERLVALGFTPARAAQAYFAFDKNEELAANFLFETPDEDED</sequence>
<keyword evidence="1" id="KW-0677">Repeat</keyword>
<evidence type="ECO:0000256" key="1">
    <source>
        <dbReference type="ARBA" id="ARBA00022737"/>
    </source>
</evidence>
<comment type="similarity">
    <text evidence="5">Belongs to the RAD23 family.</text>
</comment>
<dbReference type="PROSITE" id="PS50053">
    <property type="entry name" value="UBIQUITIN_2"/>
    <property type="match status" value="1"/>
</dbReference>